<sequence>MYHNVSGTVSQHSKPRIFLPATSTPTSYLPPKTFLIHLTINQQALTISPFVTFLLFPFLACSHNPPPSLPAHYLSGPIPHHSLYFIQSTYQNYPAHPPHGILLAKTNTLYKFLLLRIAPNQVSPFAYSSLQQPPFHTSLILLIFSISFATSHFLNMPYPNSQHLHQPFLRFLIALLIPIFSHLLHSPVFHPNLPPSLNRSMILAPPPYLIILHWLGGFALWPQQKSIPEISHS</sequence>
<feature type="transmembrane region" description="Helical" evidence="1">
    <location>
        <begin position="201"/>
        <end position="221"/>
    </location>
</feature>
<keyword evidence="1" id="KW-0472">Membrane</keyword>
<comment type="caution">
    <text evidence="2">The sequence shown here is derived from an EMBL/GenBank/DDBJ whole genome shotgun (WGS) entry which is preliminary data.</text>
</comment>
<evidence type="ECO:0000313" key="3">
    <source>
        <dbReference type="Proteomes" id="UP000235392"/>
    </source>
</evidence>
<feature type="transmembrane region" description="Helical" evidence="1">
    <location>
        <begin position="135"/>
        <end position="156"/>
    </location>
</feature>
<keyword evidence="1" id="KW-1133">Transmembrane helix</keyword>
<gene>
    <name evidence="2" type="ORF">PCASD_21474</name>
</gene>
<evidence type="ECO:0000313" key="2">
    <source>
        <dbReference type="EMBL" id="PLW09919.1"/>
    </source>
</evidence>
<dbReference type="Proteomes" id="UP000235392">
    <property type="component" value="Unassembled WGS sequence"/>
</dbReference>
<accession>A0A2N5S9L5</accession>
<name>A0A2N5S9L5_9BASI</name>
<evidence type="ECO:0000256" key="1">
    <source>
        <dbReference type="SAM" id="Phobius"/>
    </source>
</evidence>
<dbReference type="AlphaFoldDB" id="A0A2N5S9L5"/>
<organism evidence="2 3">
    <name type="scientific">Puccinia coronata f. sp. avenae</name>
    <dbReference type="NCBI Taxonomy" id="200324"/>
    <lineage>
        <taxon>Eukaryota</taxon>
        <taxon>Fungi</taxon>
        <taxon>Dikarya</taxon>
        <taxon>Basidiomycota</taxon>
        <taxon>Pucciniomycotina</taxon>
        <taxon>Pucciniomycetes</taxon>
        <taxon>Pucciniales</taxon>
        <taxon>Pucciniaceae</taxon>
        <taxon>Puccinia</taxon>
    </lineage>
</organism>
<protein>
    <submittedName>
        <fullName evidence="2">Uncharacterized protein</fullName>
    </submittedName>
</protein>
<reference evidence="2 3" key="1">
    <citation type="submission" date="2017-11" db="EMBL/GenBank/DDBJ databases">
        <title>De novo assembly and phasing of dikaryotic genomes from two isolates of Puccinia coronata f. sp. avenae, the causal agent of oat crown rust.</title>
        <authorList>
            <person name="Miller M.E."/>
            <person name="Zhang Y."/>
            <person name="Omidvar V."/>
            <person name="Sperschneider J."/>
            <person name="Schwessinger B."/>
            <person name="Raley C."/>
            <person name="Palmer J.M."/>
            <person name="Garnica D."/>
            <person name="Upadhyaya N."/>
            <person name="Rathjen J."/>
            <person name="Taylor J.M."/>
            <person name="Park R.F."/>
            <person name="Dodds P.N."/>
            <person name="Hirsch C.D."/>
            <person name="Kianian S.F."/>
            <person name="Figueroa M."/>
        </authorList>
    </citation>
    <scope>NUCLEOTIDE SEQUENCE [LARGE SCALE GENOMIC DNA]</scope>
    <source>
        <strain evidence="2">12SD80</strain>
    </source>
</reference>
<keyword evidence="1" id="KW-0812">Transmembrane</keyword>
<feature type="transmembrane region" description="Helical" evidence="1">
    <location>
        <begin position="168"/>
        <end position="189"/>
    </location>
</feature>
<dbReference type="EMBL" id="PGCI01000986">
    <property type="protein sequence ID" value="PLW09919.1"/>
    <property type="molecule type" value="Genomic_DNA"/>
</dbReference>
<proteinExistence type="predicted"/>